<evidence type="ECO:0000256" key="1">
    <source>
        <dbReference type="SAM" id="MobiDB-lite"/>
    </source>
</evidence>
<dbReference type="EMBL" id="KZ679676">
    <property type="protein sequence ID" value="PTB59744.1"/>
    <property type="molecule type" value="Genomic_DNA"/>
</dbReference>
<reference evidence="2 3" key="1">
    <citation type="submission" date="2016-07" db="EMBL/GenBank/DDBJ databases">
        <title>Multiple horizontal gene transfer events from other fungi enriched the ability of initially mycotrophic Trichoderma (Ascomycota) to feed on dead plant biomass.</title>
        <authorList>
            <consortium name="DOE Joint Genome Institute"/>
            <person name="Aerts A."/>
            <person name="Atanasova L."/>
            <person name="Chenthamara K."/>
            <person name="Zhang J."/>
            <person name="Grujic M."/>
            <person name="Henrissat B."/>
            <person name="Kuo A."/>
            <person name="Salamov A."/>
            <person name="Lipzen A."/>
            <person name="Labutti K."/>
            <person name="Barry K."/>
            <person name="Miao Y."/>
            <person name="Rahimi M.J."/>
            <person name="Shen Q."/>
            <person name="Grigoriev I.V."/>
            <person name="Kubicek C.P."/>
            <person name="Druzhinina I.S."/>
        </authorList>
    </citation>
    <scope>NUCLEOTIDE SEQUENCE [LARGE SCALE GENOMIC DNA]</scope>
    <source>
        <strain evidence="2 3">CBS 226.95</strain>
    </source>
</reference>
<protein>
    <submittedName>
        <fullName evidence="2">Uncharacterized protein</fullName>
    </submittedName>
</protein>
<sequence length="88" mass="9317">MYIPASVPSTSMAHAKREIHSQNGLRGGRTTCTGNIGTLTSRSSRSAAFLKSWRPRVANPKSEARPPSTKATSCVSPPAGVNCRFGQS</sequence>
<feature type="region of interest" description="Disordered" evidence="1">
    <location>
        <begin position="56"/>
        <end position="77"/>
    </location>
</feature>
<proteinExistence type="predicted"/>
<keyword evidence="3" id="KW-1185">Reference proteome</keyword>
<accession>A0A2T4ARP7</accession>
<evidence type="ECO:0000313" key="2">
    <source>
        <dbReference type="EMBL" id="PTB59744.1"/>
    </source>
</evidence>
<dbReference type="AlphaFoldDB" id="A0A2T4ARP7"/>
<dbReference type="RefSeq" id="XP_024779421.1">
    <property type="nucleotide sequence ID" value="XM_024914243.1"/>
</dbReference>
<gene>
    <name evidence="2" type="ORF">M431DRAFT_313559</name>
</gene>
<name>A0A2T4ARP7_TRIHA</name>
<organism evidence="2 3">
    <name type="scientific">Trichoderma harzianum CBS 226.95</name>
    <dbReference type="NCBI Taxonomy" id="983964"/>
    <lineage>
        <taxon>Eukaryota</taxon>
        <taxon>Fungi</taxon>
        <taxon>Dikarya</taxon>
        <taxon>Ascomycota</taxon>
        <taxon>Pezizomycotina</taxon>
        <taxon>Sordariomycetes</taxon>
        <taxon>Hypocreomycetidae</taxon>
        <taxon>Hypocreales</taxon>
        <taxon>Hypocreaceae</taxon>
        <taxon>Trichoderma</taxon>
    </lineage>
</organism>
<dbReference type="GeneID" id="36622808"/>
<feature type="region of interest" description="Disordered" evidence="1">
    <location>
        <begin position="1"/>
        <end position="38"/>
    </location>
</feature>
<dbReference type="Proteomes" id="UP000241690">
    <property type="component" value="Unassembled WGS sequence"/>
</dbReference>
<evidence type="ECO:0000313" key="3">
    <source>
        <dbReference type="Proteomes" id="UP000241690"/>
    </source>
</evidence>